<keyword evidence="2" id="KW-0547">Nucleotide-binding</keyword>
<dbReference type="Proteomes" id="UP000824264">
    <property type="component" value="Unassembled WGS sequence"/>
</dbReference>
<protein>
    <recommendedName>
        <fullName evidence="2">Aspartyl/glutamyl-tRNA(Asn/Gln) amidotransferase subunit C</fullName>
        <shortName evidence="2">Asp/Glu-ADT subunit C</shortName>
        <ecNumber evidence="2">6.3.5.-</ecNumber>
    </recommendedName>
</protein>
<evidence type="ECO:0000256" key="1">
    <source>
        <dbReference type="ARBA" id="ARBA00022840"/>
    </source>
</evidence>
<accession>A0A9D1R059</accession>
<keyword evidence="2" id="KW-0436">Ligase</keyword>
<evidence type="ECO:0000313" key="3">
    <source>
        <dbReference type="EMBL" id="HIW79266.1"/>
    </source>
</evidence>
<dbReference type="GO" id="GO:0006412">
    <property type="term" value="P:translation"/>
    <property type="evidence" value="ECO:0007669"/>
    <property type="project" value="UniProtKB-UniRule"/>
</dbReference>
<dbReference type="Gene3D" id="1.10.20.60">
    <property type="entry name" value="Glu-tRNAGln amidotransferase C subunit, N-terminal domain"/>
    <property type="match status" value="1"/>
</dbReference>
<dbReference type="GO" id="GO:0050567">
    <property type="term" value="F:glutaminyl-tRNA synthase (glutamine-hydrolyzing) activity"/>
    <property type="evidence" value="ECO:0007669"/>
    <property type="project" value="UniProtKB-UniRule"/>
</dbReference>
<reference evidence="3" key="1">
    <citation type="journal article" date="2021" name="PeerJ">
        <title>Extensive microbial diversity within the chicken gut microbiome revealed by metagenomics and culture.</title>
        <authorList>
            <person name="Gilroy R."/>
            <person name="Ravi A."/>
            <person name="Getino M."/>
            <person name="Pursley I."/>
            <person name="Horton D.L."/>
            <person name="Alikhan N.F."/>
            <person name="Baker D."/>
            <person name="Gharbi K."/>
            <person name="Hall N."/>
            <person name="Watson M."/>
            <person name="Adriaenssens E.M."/>
            <person name="Foster-Nyarko E."/>
            <person name="Jarju S."/>
            <person name="Secka A."/>
            <person name="Antonio M."/>
            <person name="Oren A."/>
            <person name="Chaudhuri R.R."/>
            <person name="La Ragione R."/>
            <person name="Hildebrand F."/>
            <person name="Pallen M.J."/>
        </authorList>
    </citation>
    <scope>NUCLEOTIDE SEQUENCE</scope>
    <source>
        <strain evidence="3">ChiSxjej5B17-1746</strain>
    </source>
</reference>
<dbReference type="PANTHER" id="PTHR15004:SF0">
    <property type="entry name" value="GLUTAMYL-TRNA(GLN) AMIDOTRANSFERASE SUBUNIT C, MITOCHONDRIAL"/>
    <property type="match status" value="1"/>
</dbReference>
<dbReference type="AlphaFoldDB" id="A0A9D1R059"/>
<dbReference type="HAMAP" id="MF_00122">
    <property type="entry name" value="GatC"/>
    <property type="match status" value="1"/>
</dbReference>
<comment type="function">
    <text evidence="2">Allows the formation of correctly charged Asn-tRNA(Asn) or Gln-tRNA(Gln) through the transamidation of misacylated Asp-tRNA(Asn) or Glu-tRNA(Gln) in organisms which lack either or both of asparaginyl-tRNA or glutaminyl-tRNA synthetases. The reaction takes place in the presence of glutamine and ATP through an activated phospho-Asp-tRNA(Asn) or phospho-Glu-tRNA(Gln).</text>
</comment>
<comment type="catalytic activity">
    <reaction evidence="2">
        <text>L-glutamyl-tRNA(Gln) + L-glutamine + ATP + H2O = L-glutaminyl-tRNA(Gln) + L-glutamate + ADP + phosphate + H(+)</text>
        <dbReference type="Rhea" id="RHEA:17521"/>
        <dbReference type="Rhea" id="RHEA-COMP:9681"/>
        <dbReference type="Rhea" id="RHEA-COMP:9684"/>
        <dbReference type="ChEBI" id="CHEBI:15377"/>
        <dbReference type="ChEBI" id="CHEBI:15378"/>
        <dbReference type="ChEBI" id="CHEBI:29985"/>
        <dbReference type="ChEBI" id="CHEBI:30616"/>
        <dbReference type="ChEBI" id="CHEBI:43474"/>
        <dbReference type="ChEBI" id="CHEBI:58359"/>
        <dbReference type="ChEBI" id="CHEBI:78520"/>
        <dbReference type="ChEBI" id="CHEBI:78521"/>
        <dbReference type="ChEBI" id="CHEBI:456216"/>
    </reaction>
</comment>
<reference evidence="3" key="2">
    <citation type="submission" date="2021-04" db="EMBL/GenBank/DDBJ databases">
        <authorList>
            <person name="Gilroy R."/>
        </authorList>
    </citation>
    <scope>NUCLEOTIDE SEQUENCE</scope>
    <source>
        <strain evidence="3">ChiSxjej5B17-1746</strain>
    </source>
</reference>
<name>A0A9D1R059_9BACT</name>
<dbReference type="GO" id="GO:0070681">
    <property type="term" value="P:glutaminyl-tRNAGln biosynthesis via transamidation"/>
    <property type="evidence" value="ECO:0007669"/>
    <property type="project" value="TreeGrafter"/>
</dbReference>
<dbReference type="Pfam" id="PF02686">
    <property type="entry name" value="GatC"/>
    <property type="match status" value="1"/>
</dbReference>
<dbReference type="GO" id="GO:0006450">
    <property type="term" value="P:regulation of translational fidelity"/>
    <property type="evidence" value="ECO:0007669"/>
    <property type="project" value="InterPro"/>
</dbReference>
<evidence type="ECO:0000256" key="2">
    <source>
        <dbReference type="HAMAP-Rule" id="MF_00122"/>
    </source>
</evidence>
<dbReference type="SUPFAM" id="SSF141000">
    <property type="entry name" value="Glu-tRNAGln amidotransferase C subunit"/>
    <property type="match status" value="1"/>
</dbReference>
<dbReference type="EMBL" id="DXGI01000341">
    <property type="protein sequence ID" value="HIW79266.1"/>
    <property type="molecule type" value="Genomic_DNA"/>
</dbReference>
<comment type="catalytic activity">
    <reaction evidence="2">
        <text>L-aspartyl-tRNA(Asn) + L-glutamine + ATP + H2O = L-asparaginyl-tRNA(Asn) + L-glutamate + ADP + phosphate + 2 H(+)</text>
        <dbReference type="Rhea" id="RHEA:14513"/>
        <dbReference type="Rhea" id="RHEA-COMP:9674"/>
        <dbReference type="Rhea" id="RHEA-COMP:9677"/>
        <dbReference type="ChEBI" id="CHEBI:15377"/>
        <dbReference type="ChEBI" id="CHEBI:15378"/>
        <dbReference type="ChEBI" id="CHEBI:29985"/>
        <dbReference type="ChEBI" id="CHEBI:30616"/>
        <dbReference type="ChEBI" id="CHEBI:43474"/>
        <dbReference type="ChEBI" id="CHEBI:58359"/>
        <dbReference type="ChEBI" id="CHEBI:78515"/>
        <dbReference type="ChEBI" id="CHEBI:78516"/>
        <dbReference type="ChEBI" id="CHEBI:456216"/>
    </reaction>
</comment>
<sequence length="93" mass="10121">MLTTDRMAHLARLARLAPEEGTLAKFGEQCADIIAYMDILAEVDTEAVEPLYSPIGHATPYRADEPVAKGLHADVLANAPETDGQFFIVPRIV</sequence>
<keyword evidence="1 2" id="KW-0067">ATP-binding</keyword>
<organism evidence="3 4">
    <name type="scientific">Candidatus Bilophila faecipullorum</name>
    <dbReference type="NCBI Taxonomy" id="2838482"/>
    <lineage>
        <taxon>Bacteria</taxon>
        <taxon>Pseudomonadati</taxon>
        <taxon>Thermodesulfobacteriota</taxon>
        <taxon>Desulfovibrionia</taxon>
        <taxon>Desulfovibrionales</taxon>
        <taxon>Desulfovibrionaceae</taxon>
        <taxon>Bilophila</taxon>
    </lineage>
</organism>
<gene>
    <name evidence="2 3" type="primary">gatC</name>
    <name evidence="3" type="ORF">H9874_09000</name>
</gene>
<proteinExistence type="inferred from homology"/>
<dbReference type="InterPro" id="IPR003837">
    <property type="entry name" value="GatC"/>
</dbReference>
<comment type="subunit">
    <text evidence="2">Heterotrimer of A, B and C subunits.</text>
</comment>
<comment type="caution">
    <text evidence="3">The sequence shown here is derived from an EMBL/GenBank/DDBJ whole genome shotgun (WGS) entry which is preliminary data.</text>
</comment>
<dbReference type="InterPro" id="IPR036113">
    <property type="entry name" value="Asp/Glu-ADT_sf_sub_c"/>
</dbReference>
<comment type="similarity">
    <text evidence="2">Belongs to the GatC family.</text>
</comment>
<evidence type="ECO:0000313" key="4">
    <source>
        <dbReference type="Proteomes" id="UP000824264"/>
    </source>
</evidence>
<dbReference type="GO" id="GO:0005524">
    <property type="term" value="F:ATP binding"/>
    <property type="evidence" value="ECO:0007669"/>
    <property type="project" value="UniProtKB-KW"/>
</dbReference>
<keyword evidence="2" id="KW-0648">Protein biosynthesis</keyword>
<dbReference type="EC" id="6.3.5.-" evidence="2"/>
<dbReference type="PANTHER" id="PTHR15004">
    <property type="entry name" value="GLUTAMYL-TRNA(GLN) AMIDOTRANSFERASE SUBUNIT C, MITOCHONDRIAL"/>
    <property type="match status" value="1"/>
</dbReference>
<dbReference type="NCBIfam" id="TIGR00135">
    <property type="entry name" value="gatC"/>
    <property type="match status" value="1"/>
</dbReference>